<gene>
    <name evidence="1" type="ORF">ENT78_02670</name>
</gene>
<reference evidence="1" key="1">
    <citation type="journal article" date="2020" name="mSystems">
        <title>Genome- and Community-Level Interaction Insights into Carbon Utilization and Element Cycling Functions of Hydrothermarchaeota in Hydrothermal Sediment.</title>
        <authorList>
            <person name="Zhou Z."/>
            <person name="Liu Y."/>
            <person name="Xu W."/>
            <person name="Pan J."/>
            <person name="Luo Z.H."/>
            <person name="Li M."/>
        </authorList>
    </citation>
    <scope>NUCLEOTIDE SEQUENCE [LARGE SCALE GENOMIC DNA]</scope>
    <source>
        <strain evidence="1">SpSt-61</strain>
    </source>
</reference>
<proteinExistence type="predicted"/>
<evidence type="ECO:0000313" key="1">
    <source>
        <dbReference type="EMBL" id="HGU52420.1"/>
    </source>
</evidence>
<organism evidence="1">
    <name type="scientific">Fervidobacterium pennivorans</name>
    <dbReference type="NCBI Taxonomy" id="93466"/>
    <lineage>
        <taxon>Bacteria</taxon>
        <taxon>Thermotogati</taxon>
        <taxon>Thermotogota</taxon>
        <taxon>Thermotogae</taxon>
        <taxon>Thermotogales</taxon>
        <taxon>Fervidobacteriaceae</taxon>
        <taxon>Fervidobacterium</taxon>
    </lineage>
</organism>
<accession>A0A7V4KC21</accession>
<protein>
    <submittedName>
        <fullName evidence="1">Uncharacterized protein</fullName>
    </submittedName>
</protein>
<dbReference type="AlphaFoldDB" id="A0A7V4KC21"/>
<sequence>MIPGVNGYLYREGDMGEFVRIVSDVIDGKLSFDTAENIARVAERSTEFVVVENIYRALPLEMINWKVSQTMRIIAAEILEVAEICMRGLTTKWN</sequence>
<name>A0A7V4KC21_FERPE</name>
<comment type="caution">
    <text evidence="1">The sequence shown here is derived from an EMBL/GenBank/DDBJ whole genome shotgun (WGS) entry which is preliminary data.</text>
</comment>
<dbReference type="EMBL" id="DSZZ01000121">
    <property type="protein sequence ID" value="HGU52420.1"/>
    <property type="molecule type" value="Genomic_DNA"/>
</dbReference>